<evidence type="ECO:0000313" key="1">
    <source>
        <dbReference type="EMBL" id="CAG8592746.1"/>
    </source>
</evidence>
<gene>
    <name evidence="1" type="ORF">SPELUC_LOCUS6815</name>
</gene>
<proteinExistence type="predicted"/>
<name>A0ACA9MJG0_9GLOM</name>
<keyword evidence="2" id="KW-1185">Reference proteome</keyword>
<organism evidence="1 2">
    <name type="scientific">Cetraspora pellucida</name>
    <dbReference type="NCBI Taxonomy" id="1433469"/>
    <lineage>
        <taxon>Eukaryota</taxon>
        <taxon>Fungi</taxon>
        <taxon>Fungi incertae sedis</taxon>
        <taxon>Mucoromycota</taxon>
        <taxon>Glomeromycotina</taxon>
        <taxon>Glomeromycetes</taxon>
        <taxon>Diversisporales</taxon>
        <taxon>Gigasporaceae</taxon>
        <taxon>Cetraspora</taxon>
    </lineage>
</organism>
<comment type="caution">
    <text evidence="1">The sequence shown here is derived from an EMBL/GenBank/DDBJ whole genome shotgun (WGS) entry which is preliminary data.</text>
</comment>
<dbReference type="EMBL" id="CAJVPW010008358">
    <property type="protein sequence ID" value="CAG8592746.1"/>
    <property type="molecule type" value="Genomic_DNA"/>
</dbReference>
<feature type="non-terminal residue" evidence="1">
    <location>
        <position position="1"/>
    </location>
</feature>
<reference evidence="1" key="1">
    <citation type="submission" date="2021-06" db="EMBL/GenBank/DDBJ databases">
        <authorList>
            <person name="Kallberg Y."/>
            <person name="Tangrot J."/>
            <person name="Rosling A."/>
        </authorList>
    </citation>
    <scope>NUCLEOTIDE SEQUENCE</scope>
    <source>
        <strain evidence="1">28 12/20/2015</strain>
    </source>
</reference>
<dbReference type="Proteomes" id="UP000789366">
    <property type="component" value="Unassembled WGS sequence"/>
</dbReference>
<protein>
    <submittedName>
        <fullName evidence="1">4680_t:CDS:1</fullName>
    </submittedName>
</protein>
<evidence type="ECO:0000313" key="2">
    <source>
        <dbReference type="Proteomes" id="UP000789366"/>
    </source>
</evidence>
<sequence>SFHIPKENKPSPLCTLPPETFLQICKSLSPADLLSLSKTCKLFYNDLCCEDSLTIQGIWRQSRYSFMPYRKLVPPEGMSERQYVRFLLENKCHFCGRKSKTTKIYWERRVRCCSECLETRMVRCDDCKIGSQEIEPIILQILHCRWDKDGTRIYWRDQIAEKIKEIESLSQTDRPEWREQQYKKYKQNERELNRRNIEDHSARRQQRYERKKVIDEKLNEMISETNEDGSPLWNRAYLEKCSSLSKAYKYNRPFTERSWKILKQKLVREYYELLDADESDYTDFNCSDLDNDNFEGKN</sequence>
<accession>A0ACA9MJG0</accession>